<evidence type="ECO:0000313" key="2">
    <source>
        <dbReference type="Proteomes" id="UP000622580"/>
    </source>
</evidence>
<dbReference type="AlphaFoldDB" id="A0A941D3K8"/>
<dbReference type="EMBL" id="JAGSGD010000001">
    <property type="protein sequence ID" value="MBR7621267.1"/>
    <property type="molecule type" value="Genomic_DNA"/>
</dbReference>
<dbReference type="InterPro" id="IPR024078">
    <property type="entry name" value="LmbE-like_dom_sf"/>
</dbReference>
<name>A0A941D3K8_9CAUL</name>
<protein>
    <submittedName>
        <fullName evidence="1">PIG-L family deacetylase</fullName>
    </submittedName>
</protein>
<dbReference type="RefSeq" id="WP_215342303.1">
    <property type="nucleotide sequence ID" value="NZ_JAGSGD010000001.1"/>
</dbReference>
<dbReference type="Proteomes" id="UP000622580">
    <property type="component" value="Unassembled WGS sequence"/>
</dbReference>
<gene>
    <name evidence="1" type="ORF">JKL49_17870</name>
</gene>
<dbReference type="Gene3D" id="3.40.50.10320">
    <property type="entry name" value="LmbE-like"/>
    <property type="match status" value="1"/>
</dbReference>
<accession>A0A941D3K8</accession>
<reference evidence="1" key="1">
    <citation type="submission" date="2021-04" db="EMBL/GenBank/DDBJ databases">
        <title>Draft genome assembly of strain Phenylobacterium sp. 20VBR1 using MiniION and Illumina platforms.</title>
        <authorList>
            <person name="Thomas F.A."/>
            <person name="Krishnan K.P."/>
            <person name="Sinha R.K."/>
        </authorList>
    </citation>
    <scope>NUCLEOTIDE SEQUENCE</scope>
    <source>
        <strain evidence="1">20VBR1</strain>
    </source>
</reference>
<proteinExistence type="predicted"/>
<keyword evidence="2" id="KW-1185">Reference proteome</keyword>
<organism evidence="1 2">
    <name type="scientific">Phenylobacterium glaciei</name>
    <dbReference type="NCBI Taxonomy" id="2803784"/>
    <lineage>
        <taxon>Bacteria</taxon>
        <taxon>Pseudomonadati</taxon>
        <taxon>Pseudomonadota</taxon>
        <taxon>Alphaproteobacteria</taxon>
        <taxon>Caulobacterales</taxon>
        <taxon>Caulobacteraceae</taxon>
        <taxon>Phenylobacterium</taxon>
    </lineage>
</organism>
<evidence type="ECO:0000313" key="1">
    <source>
        <dbReference type="EMBL" id="MBR7621267.1"/>
    </source>
</evidence>
<comment type="caution">
    <text evidence="1">The sequence shown here is derived from an EMBL/GenBank/DDBJ whole genome shotgun (WGS) entry which is preliminary data.</text>
</comment>
<sequence>MARVHILAHFDDEYFATPLIARAAGEQWFLYIADYATPAVSARRLAESRAYLAGLGVPPEQVIHVGAGSGAVDGQVHRHLPDLLPRLITELVRIGPIERFVVTAWEGGHMDHDACAALAVQVAGATPIDQITLYNGPGLPGRLFRAGSPLAENGPLVRTRLSRAEWLAFAAGVRAFPSQGKTWLGLWPVMFANYLRKGFAHQALAPARVGQRPHAGPLLYERMYGVTFAEVAASIRTAWPAGSPGNPPA</sequence>
<dbReference type="SUPFAM" id="SSF102588">
    <property type="entry name" value="LmbE-like"/>
    <property type="match status" value="1"/>
</dbReference>